<evidence type="ECO:0000313" key="7">
    <source>
        <dbReference type="Proteomes" id="UP001174909"/>
    </source>
</evidence>
<organism evidence="6 7">
    <name type="scientific">Geodia barretti</name>
    <name type="common">Barrett's horny sponge</name>
    <dbReference type="NCBI Taxonomy" id="519541"/>
    <lineage>
        <taxon>Eukaryota</taxon>
        <taxon>Metazoa</taxon>
        <taxon>Porifera</taxon>
        <taxon>Demospongiae</taxon>
        <taxon>Heteroscleromorpha</taxon>
        <taxon>Tetractinellida</taxon>
        <taxon>Astrophorina</taxon>
        <taxon>Geodiidae</taxon>
        <taxon>Geodia</taxon>
    </lineage>
</organism>
<sequence length="240" mass="27171">MASSAFSDWLCVVLETAGVDGEVYGGYISGSLAAMTGSPREDVEETVQDILSGCLEEEEEKCKQLCVEIVGEWMTRETERLAAEAKEEEDKEKDESMGVPVSNSSRGERDKKRDDPVALIGGLSVSDKKRLVAQYGDLSNDEDELYPPFNMYDREDDPGGGGGSRYCHHSRNHAPNMAEVFENMNARLVSQAEREKKEKEKAAHEVKVERDRNNREAQKQKGLDRKEKEKKRTQKHERRR</sequence>
<dbReference type="AlphaFoldDB" id="A0AA35WQJ6"/>
<accession>A0AA35WQJ6</accession>
<reference evidence="6" key="1">
    <citation type="submission" date="2023-03" db="EMBL/GenBank/DDBJ databases">
        <authorList>
            <person name="Steffen K."/>
            <person name="Cardenas P."/>
        </authorList>
    </citation>
    <scope>NUCLEOTIDE SEQUENCE</scope>
</reference>
<proteinExistence type="inferred from homology"/>
<evidence type="ECO:0000256" key="3">
    <source>
        <dbReference type="ARBA" id="ARBA00023054"/>
    </source>
</evidence>
<evidence type="ECO:0000313" key="6">
    <source>
        <dbReference type="EMBL" id="CAI8029094.1"/>
    </source>
</evidence>
<feature type="compositionally biased region" description="Basic residues" evidence="4">
    <location>
        <begin position="228"/>
        <end position="240"/>
    </location>
</feature>
<dbReference type="InterPro" id="IPR037666">
    <property type="entry name" value="CCDC43"/>
</dbReference>
<name>A0AA35WQJ6_GEOBA</name>
<comment type="caution">
    <text evidence="6">The sequence shown here is derived from an EMBL/GenBank/DDBJ whole genome shotgun (WGS) entry which is preliminary data.</text>
</comment>
<evidence type="ECO:0000259" key="5">
    <source>
        <dbReference type="Pfam" id="PF26091"/>
    </source>
</evidence>
<dbReference type="InterPro" id="IPR058771">
    <property type="entry name" value="PWI_CCDC43"/>
</dbReference>
<dbReference type="PANTHER" id="PTHR31684:SF2">
    <property type="entry name" value="COILED-COIL DOMAIN-CONTAINING PROTEIN 43"/>
    <property type="match status" value="1"/>
</dbReference>
<feature type="region of interest" description="Disordered" evidence="4">
    <location>
        <begin position="186"/>
        <end position="240"/>
    </location>
</feature>
<comment type="similarity">
    <text evidence="1">Belongs to the CCDC43 family.</text>
</comment>
<feature type="domain" description="CCDC43 PWI-like" evidence="5">
    <location>
        <begin position="3"/>
        <end position="76"/>
    </location>
</feature>
<evidence type="ECO:0000256" key="1">
    <source>
        <dbReference type="ARBA" id="ARBA00005305"/>
    </source>
</evidence>
<feature type="compositionally biased region" description="Basic and acidic residues" evidence="4">
    <location>
        <begin position="106"/>
        <end position="115"/>
    </location>
</feature>
<feature type="region of interest" description="Disordered" evidence="4">
    <location>
        <begin position="136"/>
        <end position="171"/>
    </location>
</feature>
<dbReference type="PANTHER" id="PTHR31684">
    <property type="entry name" value="COILED-COIL DOMAIN-CONTAINING PROTEIN 43"/>
    <property type="match status" value="1"/>
</dbReference>
<evidence type="ECO:0000256" key="2">
    <source>
        <dbReference type="ARBA" id="ARBA00016648"/>
    </source>
</evidence>
<keyword evidence="3" id="KW-0175">Coiled coil</keyword>
<feature type="compositionally biased region" description="Basic and acidic residues" evidence="4">
    <location>
        <begin position="192"/>
        <end position="227"/>
    </location>
</feature>
<dbReference type="EMBL" id="CASHTH010002381">
    <property type="protein sequence ID" value="CAI8029094.1"/>
    <property type="molecule type" value="Genomic_DNA"/>
</dbReference>
<protein>
    <recommendedName>
        <fullName evidence="2">Coiled-coil domain-containing protein 43</fullName>
    </recommendedName>
</protein>
<dbReference type="Pfam" id="PF26091">
    <property type="entry name" value="PWI_CCDC43"/>
    <property type="match status" value="1"/>
</dbReference>
<keyword evidence="7" id="KW-1185">Reference proteome</keyword>
<gene>
    <name evidence="6" type="ORF">GBAR_LOCUS16549</name>
</gene>
<evidence type="ECO:0000256" key="4">
    <source>
        <dbReference type="SAM" id="MobiDB-lite"/>
    </source>
</evidence>
<feature type="region of interest" description="Disordered" evidence="4">
    <location>
        <begin position="81"/>
        <end position="115"/>
    </location>
</feature>
<dbReference type="Proteomes" id="UP001174909">
    <property type="component" value="Unassembled WGS sequence"/>
</dbReference>